<dbReference type="PROSITE" id="PS51336">
    <property type="entry name" value="DM10"/>
    <property type="match status" value="1"/>
</dbReference>
<dbReference type="Pfam" id="PF00334">
    <property type="entry name" value="NDK"/>
    <property type="match status" value="2"/>
</dbReference>
<name>A0A9J6CHH0_POLVA</name>
<dbReference type="InterPro" id="IPR036850">
    <property type="entry name" value="NDK-like_dom_sf"/>
</dbReference>
<dbReference type="CDD" id="cd04412">
    <property type="entry name" value="NDPk7B"/>
    <property type="match status" value="1"/>
</dbReference>
<evidence type="ECO:0000259" key="6">
    <source>
        <dbReference type="PROSITE" id="PS51336"/>
    </source>
</evidence>
<gene>
    <name evidence="7" type="ORF">PVAND_010922</name>
</gene>
<dbReference type="InterPro" id="IPR037993">
    <property type="entry name" value="NDPk7B"/>
</dbReference>
<dbReference type="Gene3D" id="3.30.70.141">
    <property type="entry name" value="Nucleoside diphosphate kinase-like domain"/>
    <property type="match status" value="2"/>
</dbReference>
<keyword evidence="8" id="KW-1185">Reference proteome</keyword>
<dbReference type="FunFam" id="3.30.70.141:FF:000004">
    <property type="entry name" value="Nucleoside diphosphate kinase 7"/>
    <property type="match status" value="1"/>
</dbReference>
<keyword evidence="4" id="KW-0966">Cell projection</keyword>
<proteinExistence type="inferred from homology"/>
<evidence type="ECO:0000313" key="7">
    <source>
        <dbReference type="EMBL" id="KAG5681492.1"/>
    </source>
</evidence>
<dbReference type="GO" id="GO:0005813">
    <property type="term" value="C:centrosome"/>
    <property type="evidence" value="ECO:0007669"/>
    <property type="project" value="TreeGrafter"/>
</dbReference>
<dbReference type="SMART" id="SM00676">
    <property type="entry name" value="DM10"/>
    <property type="match status" value="1"/>
</dbReference>
<comment type="subcellular location">
    <subcellularLocation>
        <location evidence="1">Cytoplasm</location>
        <location evidence="1">Cytoskeleton</location>
        <location evidence="1">Cilium axoneme</location>
    </subcellularLocation>
</comment>
<sequence length="378" mass="43307">MMMNGYNDFYTFSCDWETAETTRKLNLYFYPRDNSIELYDVCMKRILLKRTVTELSLNDIYLNATLTIFGKKIIVRQYGNPMTEQKLSKIKQRTFLMIKPEARQFIGEIISTLEKRKLYIRNLKMLKLQSLAAVQFLNQRKTPENKVSALMQNLTSGLITVLEITGENAYEQLKHICGPENFDEAKNNYPISLRALYGFDDIQCGVLLSDDYNMNLQDLEYFFPSMNDKLKVQAKFIKSTLCIIKPHAIKEGNIGAILKMIIENGFSITAMKMLNLSRSKCETFYELYKGVVDDYASMVLQLQSGACLAIEVQGNNDDGVQKAFRSLCGPSDPSIAKIIRPNTIRANFGTDKILNAVHCTDLSEDTLLEMEYIFKELD</sequence>
<evidence type="ECO:0000313" key="8">
    <source>
        <dbReference type="Proteomes" id="UP001107558"/>
    </source>
</evidence>
<evidence type="ECO:0000256" key="1">
    <source>
        <dbReference type="ARBA" id="ARBA00004430"/>
    </source>
</evidence>
<accession>A0A9J6CHH0</accession>
<evidence type="ECO:0000256" key="2">
    <source>
        <dbReference type="ARBA" id="ARBA00022490"/>
    </source>
</evidence>
<comment type="caution">
    <text evidence="5">Lacks conserved residue(s) required for the propagation of feature annotation.</text>
</comment>
<dbReference type="InterPro" id="IPR034907">
    <property type="entry name" value="NDK-like_dom"/>
</dbReference>
<dbReference type="EMBL" id="JADBJN010000001">
    <property type="protein sequence ID" value="KAG5681492.1"/>
    <property type="molecule type" value="Genomic_DNA"/>
</dbReference>
<dbReference type="PANTHER" id="PTHR43109:SF2">
    <property type="entry name" value="NUCLEOSIDE DIPHOSPHATE KINASE 7"/>
    <property type="match status" value="1"/>
</dbReference>
<dbReference type="PANTHER" id="PTHR43109">
    <property type="entry name" value="NUCLEOSIDE DIPHOSPHATE KINASE 7"/>
    <property type="match status" value="1"/>
</dbReference>
<dbReference type="Proteomes" id="UP001107558">
    <property type="component" value="Chromosome 1"/>
</dbReference>
<dbReference type="SUPFAM" id="SSF54919">
    <property type="entry name" value="Nucleoside diphosphate kinase, NDK"/>
    <property type="match status" value="2"/>
</dbReference>
<comment type="similarity">
    <text evidence="5">Belongs to the NDK family.</text>
</comment>
<organism evidence="7 8">
    <name type="scientific">Polypedilum vanderplanki</name>
    <name type="common">Sleeping chironomid midge</name>
    <dbReference type="NCBI Taxonomy" id="319348"/>
    <lineage>
        <taxon>Eukaryota</taxon>
        <taxon>Metazoa</taxon>
        <taxon>Ecdysozoa</taxon>
        <taxon>Arthropoda</taxon>
        <taxon>Hexapoda</taxon>
        <taxon>Insecta</taxon>
        <taxon>Pterygota</taxon>
        <taxon>Neoptera</taxon>
        <taxon>Endopterygota</taxon>
        <taxon>Diptera</taxon>
        <taxon>Nematocera</taxon>
        <taxon>Chironomoidea</taxon>
        <taxon>Chironomidae</taxon>
        <taxon>Chironominae</taxon>
        <taxon>Polypedilum</taxon>
        <taxon>Polypedilum</taxon>
    </lineage>
</organism>
<evidence type="ECO:0000256" key="3">
    <source>
        <dbReference type="ARBA" id="ARBA00023212"/>
    </source>
</evidence>
<dbReference type="InterPro" id="IPR006602">
    <property type="entry name" value="DM10_dom"/>
</dbReference>
<comment type="caution">
    <text evidence="7">The sequence shown here is derived from an EMBL/GenBank/DDBJ whole genome shotgun (WGS) entry which is preliminary data.</text>
</comment>
<keyword evidence="3" id="KW-0206">Cytoskeleton</keyword>
<dbReference type="GO" id="GO:0005879">
    <property type="term" value="C:axonemal microtubule"/>
    <property type="evidence" value="ECO:0007669"/>
    <property type="project" value="TreeGrafter"/>
</dbReference>
<evidence type="ECO:0000256" key="4">
    <source>
        <dbReference type="ARBA" id="ARBA00023273"/>
    </source>
</evidence>
<reference evidence="7" key="1">
    <citation type="submission" date="2021-03" db="EMBL/GenBank/DDBJ databases">
        <title>Chromosome level genome of the anhydrobiotic midge Polypedilum vanderplanki.</title>
        <authorList>
            <person name="Yoshida Y."/>
            <person name="Kikawada T."/>
            <person name="Gusev O."/>
        </authorList>
    </citation>
    <scope>NUCLEOTIDE SEQUENCE</scope>
    <source>
        <strain evidence="7">NIAS01</strain>
        <tissue evidence="7">Whole body or cell culture</tissue>
    </source>
</reference>
<feature type="domain" description="DM10" evidence="6">
    <location>
        <begin position="6"/>
        <end position="91"/>
    </location>
</feature>
<dbReference type="OrthoDB" id="270127at2759"/>
<evidence type="ECO:0000256" key="5">
    <source>
        <dbReference type="PROSITE-ProRule" id="PRU00706"/>
    </source>
</evidence>
<dbReference type="PROSITE" id="PS51374">
    <property type="entry name" value="NDPK_LIKE"/>
    <property type="match status" value="2"/>
</dbReference>
<dbReference type="SMART" id="SM00562">
    <property type="entry name" value="NDK"/>
    <property type="match status" value="2"/>
</dbReference>
<dbReference type="AlphaFoldDB" id="A0A9J6CHH0"/>
<keyword evidence="2" id="KW-0963">Cytoplasm</keyword>
<protein>
    <recommendedName>
        <fullName evidence="6">DM10 domain-containing protein</fullName>
    </recommendedName>
</protein>